<feature type="transmembrane region" description="Helical" evidence="6">
    <location>
        <begin position="157"/>
        <end position="177"/>
    </location>
</feature>
<dbReference type="GeneID" id="80926404"/>
<evidence type="ECO:0000313" key="9">
    <source>
        <dbReference type="Proteomes" id="UP001162087"/>
    </source>
</evidence>
<feature type="region of interest" description="Disordered" evidence="5">
    <location>
        <begin position="401"/>
        <end position="424"/>
    </location>
</feature>
<feature type="transmembrane region" description="Helical" evidence="6">
    <location>
        <begin position="348"/>
        <end position="365"/>
    </location>
</feature>
<comment type="subcellular location">
    <subcellularLocation>
        <location evidence="1">Membrane</location>
        <topology evidence="1">Multi-pass membrane protein</topology>
    </subcellularLocation>
</comment>
<dbReference type="RefSeq" id="XP_056084413.1">
    <property type="nucleotide sequence ID" value="XM_056230501.1"/>
</dbReference>
<feature type="transmembrane region" description="Helical" evidence="6">
    <location>
        <begin position="183"/>
        <end position="202"/>
    </location>
</feature>
<proteinExistence type="predicted"/>
<feature type="transmembrane region" description="Helical" evidence="6">
    <location>
        <begin position="316"/>
        <end position="336"/>
    </location>
</feature>
<feature type="domain" description="EamA" evidence="7">
    <location>
        <begin position="113"/>
        <end position="225"/>
    </location>
</feature>
<evidence type="ECO:0000256" key="5">
    <source>
        <dbReference type="SAM" id="MobiDB-lite"/>
    </source>
</evidence>
<evidence type="ECO:0000256" key="6">
    <source>
        <dbReference type="SAM" id="Phobius"/>
    </source>
</evidence>
<dbReference type="AlphaFoldDB" id="A0AA35J5Q9"/>
<evidence type="ECO:0000256" key="3">
    <source>
        <dbReference type="ARBA" id="ARBA00022989"/>
    </source>
</evidence>
<dbReference type="GO" id="GO:0016020">
    <property type="term" value="C:membrane"/>
    <property type="evidence" value="ECO:0007669"/>
    <property type="project" value="UniProtKB-SubCell"/>
</dbReference>
<evidence type="ECO:0000256" key="1">
    <source>
        <dbReference type="ARBA" id="ARBA00004141"/>
    </source>
</evidence>
<dbReference type="PANTHER" id="PTHR22911:SF6">
    <property type="entry name" value="SOLUTE CARRIER FAMILY 35 MEMBER G1"/>
    <property type="match status" value="1"/>
</dbReference>
<keyword evidence="4 6" id="KW-0472">Membrane</keyword>
<dbReference type="Pfam" id="PF00892">
    <property type="entry name" value="EamA"/>
    <property type="match status" value="2"/>
</dbReference>
<keyword evidence="9" id="KW-1185">Reference proteome</keyword>
<evidence type="ECO:0000313" key="8">
    <source>
        <dbReference type="EMBL" id="CAI4048810.1"/>
    </source>
</evidence>
<feature type="transmembrane region" description="Helical" evidence="6">
    <location>
        <begin position="371"/>
        <end position="388"/>
    </location>
</feature>
<evidence type="ECO:0000259" key="7">
    <source>
        <dbReference type="Pfam" id="PF00892"/>
    </source>
</evidence>
<organism evidence="8 9">
    <name type="scientific">Saccharomyces kudriavzevii (strain ATCC MYA-4449 / AS 2.2408 / CBS 8840 / NBRC 1802 / NCYC 2889)</name>
    <name type="common">Yeast</name>
    <dbReference type="NCBI Taxonomy" id="226230"/>
    <lineage>
        <taxon>Eukaryota</taxon>
        <taxon>Fungi</taxon>
        <taxon>Dikarya</taxon>
        <taxon>Ascomycota</taxon>
        <taxon>Saccharomycotina</taxon>
        <taxon>Saccharomycetes</taxon>
        <taxon>Saccharomycetales</taxon>
        <taxon>Saccharomycetaceae</taxon>
        <taxon>Saccharomyces</taxon>
    </lineage>
</organism>
<evidence type="ECO:0000256" key="2">
    <source>
        <dbReference type="ARBA" id="ARBA00022692"/>
    </source>
</evidence>
<dbReference type="InterPro" id="IPR037185">
    <property type="entry name" value="EmrE-like"/>
</dbReference>
<feature type="transmembrane region" description="Helical" evidence="6">
    <location>
        <begin position="284"/>
        <end position="304"/>
    </location>
</feature>
<sequence length="424" mass="47907">MEKDKKMNQSVPKTIERENAAHPLTLREMSGTNLQQAPAVRLTSPKETNNNEDAEDEDFTIDDDETTLQRISKDYLKPNIGLVLLTVSYFFNSAMVVSTKVLENDPEDIANDRQIKPLQILLVRMVITYIGTLIYMYINKSTIPNVPFGKPEVRKWLILRGCTGFFGVFGMYYSLMYLTISDAVLITFLSPSLTIFLSWVILRERFTKVEALGSLISLMGVVLIVRPSFLFGTPEMTDSSRIVESSDPKSRLVATLVGLWGVLGMSCVYIIIRYIGKRAHAIMSVSYFSLITAIVSFIGINTIPSMKFQIPHSRKQWILFGNLGVSGFIFQLLLTLGIQRERAGRGSLMAYTQLLYAVFWDVTLYKHWPNVWSWVGMIVIISATLWVIRIRAANSEAMNKDPAPVIDDEENSIPLTDFDVSDPK</sequence>
<feature type="transmembrane region" description="Helical" evidence="6">
    <location>
        <begin position="80"/>
        <end position="98"/>
    </location>
</feature>
<feature type="region of interest" description="Disordered" evidence="5">
    <location>
        <begin position="1"/>
        <end position="57"/>
    </location>
</feature>
<evidence type="ECO:0000256" key="4">
    <source>
        <dbReference type="ARBA" id="ARBA00023136"/>
    </source>
</evidence>
<dbReference type="PANTHER" id="PTHR22911">
    <property type="entry name" value="ACYL-MALONYL CONDENSING ENZYME-RELATED"/>
    <property type="match status" value="1"/>
</dbReference>
<protein>
    <recommendedName>
        <fullName evidence="7">EamA domain-containing protein</fullName>
    </recommendedName>
</protein>
<reference evidence="8" key="1">
    <citation type="submission" date="2022-10" db="EMBL/GenBank/DDBJ databases">
        <authorList>
            <person name="Byrne P K."/>
        </authorList>
    </citation>
    <scope>NUCLEOTIDE SEQUENCE</scope>
    <source>
        <strain evidence="8">IFO1802</strain>
    </source>
</reference>
<keyword evidence="3 6" id="KW-1133">Transmembrane helix</keyword>
<gene>
    <name evidence="8" type="primary">SKDI13G3830</name>
    <name evidence="8" type="ORF">SKDI_13G3830</name>
</gene>
<keyword evidence="2 6" id="KW-0812">Transmembrane</keyword>
<feature type="transmembrane region" description="Helical" evidence="6">
    <location>
        <begin position="252"/>
        <end position="272"/>
    </location>
</feature>
<dbReference type="InterPro" id="IPR000620">
    <property type="entry name" value="EamA_dom"/>
</dbReference>
<name>A0AA35J5Q9_SACK1</name>
<dbReference type="SUPFAM" id="SSF103481">
    <property type="entry name" value="Multidrug resistance efflux transporter EmrE"/>
    <property type="match status" value="2"/>
</dbReference>
<feature type="transmembrane region" description="Helical" evidence="6">
    <location>
        <begin position="118"/>
        <end position="137"/>
    </location>
</feature>
<feature type="domain" description="EamA" evidence="7">
    <location>
        <begin position="256"/>
        <end position="388"/>
    </location>
</feature>
<feature type="transmembrane region" description="Helical" evidence="6">
    <location>
        <begin position="209"/>
        <end position="232"/>
    </location>
</feature>
<dbReference type="EMBL" id="OX365908">
    <property type="protein sequence ID" value="CAI4048810.1"/>
    <property type="molecule type" value="Genomic_DNA"/>
</dbReference>
<dbReference type="Proteomes" id="UP001162087">
    <property type="component" value="Chromosome 13"/>
</dbReference>
<accession>A0AA35J5Q9</accession>